<dbReference type="Pfam" id="PF00583">
    <property type="entry name" value="Acetyltransf_1"/>
    <property type="match status" value="1"/>
</dbReference>
<reference evidence="3" key="1">
    <citation type="submission" date="2018-12" db="EMBL/GenBank/DDBJ databases">
        <title>Tengunoibacter tsumagoiensis gen. nov., sp. nov., Dictyobacter kobayashii sp. nov., D. alpinus sp. nov., and D. joshuensis sp. nov. and description of Dictyobacteraceae fam. nov. within the order Ktedonobacterales isolated from Tengu-no-mugimeshi.</title>
        <authorList>
            <person name="Wang C.M."/>
            <person name="Zheng Y."/>
            <person name="Sakai Y."/>
            <person name="Toyoda A."/>
            <person name="Minakuchi Y."/>
            <person name="Abe K."/>
            <person name="Yokota A."/>
            <person name="Yabe S."/>
        </authorList>
    </citation>
    <scope>NUCLEOTIDE SEQUENCE [LARGE SCALE GENOMIC DNA]</scope>
    <source>
        <strain evidence="3">Uno11</strain>
    </source>
</reference>
<dbReference type="EMBL" id="BIFS01000001">
    <property type="protein sequence ID" value="GCE21174.1"/>
    <property type="molecule type" value="Genomic_DNA"/>
</dbReference>
<evidence type="ECO:0000313" key="3">
    <source>
        <dbReference type="Proteomes" id="UP000287188"/>
    </source>
</evidence>
<proteinExistence type="predicted"/>
<accession>A0A402AQ52</accession>
<dbReference type="SUPFAM" id="SSF55729">
    <property type="entry name" value="Acyl-CoA N-acyltransferases (Nat)"/>
    <property type="match status" value="1"/>
</dbReference>
<dbReference type="AlphaFoldDB" id="A0A402AQ52"/>
<evidence type="ECO:0000313" key="2">
    <source>
        <dbReference type="EMBL" id="GCE21174.1"/>
    </source>
</evidence>
<feature type="domain" description="N-acetyltransferase" evidence="1">
    <location>
        <begin position="19"/>
        <end position="163"/>
    </location>
</feature>
<comment type="caution">
    <text evidence="2">The sequence shown here is derived from an EMBL/GenBank/DDBJ whole genome shotgun (WGS) entry which is preliminary data.</text>
</comment>
<sequence length="180" mass="20375">MALATWWRNDPLPELPALPQFTANRTTDKALVAQVAQLTEQEVTTRIQTGSEPYIAYLDQTPVAYGWIASQVGEVVEIMLRFSLPPRQLYLWDFATLPEWRGNSIYPHLLQEIVRQHMDRIERFWILYAPGNAASESGIHKAGFQSVLDFSIENASFSGHPLVDDERAKIGADLLQIPLV</sequence>
<organism evidence="2 3">
    <name type="scientific">Dictyobacter kobayashii</name>
    <dbReference type="NCBI Taxonomy" id="2014872"/>
    <lineage>
        <taxon>Bacteria</taxon>
        <taxon>Bacillati</taxon>
        <taxon>Chloroflexota</taxon>
        <taxon>Ktedonobacteria</taxon>
        <taxon>Ktedonobacterales</taxon>
        <taxon>Dictyobacteraceae</taxon>
        <taxon>Dictyobacter</taxon>
    </lineage>
</organism>
<dbReference type="InterPro" id="IPR016181">
    <property type="entry name" value="Acyl_CoA_acyltransferase"/>
</dbReference>
<dbReference type="GO" id="GO:0016747">
    <property type="term" value="F:acyltransferase activity, transferring groups other than amino-acyl groups"/>
    <property type="evidence" value="ECO:0007669"/>
    <property type="project" value="InterPro"/>
</dbReference>
<evidence type="ECO:0000259" key="1">
    <source>
        <dbReference type="PROSITE" id="PS51186"/>
    </source>
</evidence>
<protein>
    <recommendedName>
        <fullName evidence="1">N-acetyltransferase domain-containing protein</fullName>
    </recommendedName>
</protein>
<name>A0A402AQ52_9CHLR</name>
<dbReference type="Gene3D" id="3.40.630.30">
    <property type="match status" value="1"/>
</dbReference>
<keyword evidence="3" id="KW-1185">Reference proteome</keyword>
<dbReference type="PROSITE" id="PS51186">
    <property type="entry name" value="GNAT"/>
    <property type="match status" value="1"/>
</dbReference>
<dbReference type="Proteomes" id="UP000287188">
    <property type="component" value="Unassembled WGS sequence"/>
</dbReference>
<gene>
    <name evidence="2" type="ORF">KDK_49740</name>
</gene>
<dbReference type="OrthoDB" id="9799890at2"/>
<dbReference type="RefSeq" id="WP_126552713.1">
    <property type="nucleotide sequence ID" value="NZ_BIFS01000001.1"/>
</dbReference>
<dbReference type="InterPro" id="IPR000182">
    <property type="entry name" value="GNAT_dom"/>
</dbReference>